<reference evidence="2 3" key="1">
    <citation type="submission" date="2019-08" db="EMBL/GenBank/DDBJ databases">
        <title>Lewinella sp. strain SSH13 Genome sequencing and assembly.</title>
        <authorList>
            <person name="Kim I."/>
        </authorList>
    </citation>
    <scope>NUCLEOTIDE SEQUENCE [LARGE SCALE GENOMIC DNA]</scope>
    <source>
        <strain evidence="2 3">SSH13</strain>
    </source>
</reference>
<name>A0A5C7FXC6_9BACT</name>
<comment type="caution">
    <text evidence="2">The sequence shown here is derived from an EMBL/GenBank/DDBJ whole genome shotgun (WGS) entry which is preliminary data.</text>
</comment>
<protein>
    <submittedName>
        <fullName evidence="2">Uncharacterized protein</fullName>
    </submittedName>
</protein>
<keyword evidence="1" id="KW-0732">Signal</keyword>
<evidence type="ECO:0000256" key="1">
    <source>
        <dbReference type="SAM" id="SignalP"/>
    </source>
</evidence>
<dbReference type="RefSeq" id="WP_147930456.1">
    <property type="nucleotide sequence ID" value="NZ_VOXD01000012.1"/>
</dbReference>
<sequence>MLLRVILFSSFFCLSFLALAGSLFAQDVGGTPPGLAAVASDSCAKRIVSALSRASTSQLEYDQEEGVIMFYEYDSIAHDFTSKGWIFAKGTPNEELQEFMNRISFRNAKRIRAWEDCVVQDKSAVFVVPLYFPHPLGSGGTGRNIFQDNAEYKQMIMRFYDVPGFVLLPTVTMSW</sequence>
<dbReference type="AlphaFoldDB" id="A0A5C7FXC6"/>
<evidence type="ECO:0000313" key="2">
    <source>
        <dbReference type="EMBL" id="TXF89626.1"/>
    </source>
</evidence>
<dbReference type="Proteomes" id="UP000321907">
    <property type="component" value="Unassembled WGS sequence"/>
</dbReference>
<feature type="signal peptide" evidence="1">
    <location>
        <begin position="1"/>
        <end position="20"/>
    </location>
</feature>
<dbReference type="EMBL" id="VOXD01000012">
    <property type="protein sequence ID" value="TXF89626.1"/>
    <property type="molecule type" value="Genomic_DNA"/>
</dbReference>
<keyword evidence="3" id="KW-1185">Reference proteome</keyword>
<proteinExistence type="predicted"/>
<gene>
    <name evidence="2" type="ORF">FUA23_09235</name>
</gene>
<accession>A0A5C7FXC6</accession>
<organism evidence="2 3">
    <name type="scientific">Neolewinella aurantiaca</name>
    <dbReference type="NCBI Taxonomy" id="2602767"/>
    <lineage>
        <taxon>Bacteria</taxon>
        <taxon>Pseudomonadati</taxon>
        <taxon>Bacteroidota</taxon>
        <taxon>Saprospiria</taxon>
        <taxon>Saprospirales</taxon>
        <taxon>Lewinellaceae</taxon>
        <taxon>Neolewinella</taxon>
    </lineage>
</organism>
<evidence type="ECO:0000313" key="3">
    <source>
        <dbReference type="Proteomes" id="UP000321907"/>
    </source>
</evidence>
<feature type="chain" id="PRO_5023152076" evidence="1">
    <location>
        <begin position="21"/>
        <end position="175"/>
    </location>
</feature>